<protein>
    <submittedName>
        <fullName evidence="1">Uncharacterized protein</fullName>
    </submittedName>
</protein>
<gene>
    <name evidence="1" type="ORF">phiA829_091</name>
</gene>
<reference evidence="1 2" key="1">
    <citation type="submission" date="2017-04" db="EMBL/GenBank/DDBJ databases">
        <title>Complete genome sequence and characterization of temperature-dependent bacteriophage phiA8-29 infecting Aeromonas.</title>
        <authorList>
            <person name="He Y."/>
            <person name="Yang H."/>
        </authorList>
    </citation>
    <scope>NUCLEOTIDE SEQUENCE [LARGE SCALE GENOMIC DNA]</scope>
</reference>
<dbReference type="Proteomes" id="UP000221506">
    <property type="component" value="Segment"/>
</dbReference>
<name>A0A1W6DYD1_9CAUD</name>
<proteinExistence type="predicted"/>
<sequence>MRTKILMTKDNPEGQKLEELLRDLQYELALKTLRLAGDGCEVSNSVSVRNVQIMDLLAEAQLLQEQNMKEVEEFFKRPSDPTSPRMGAVDNTDSIGLMIKGVKLGVGVVGCFALETKAIDTGVFRAGDKLSLTPFGEGFYEWFFDKTS</sequence>
<evidence type="ECO:0000313" key="2">
    <source>
        <dbReference type="Proteomes" id="UP000221506"/>
    </source>
</evidence>
<keyword evidence="2" id="KW-1185">Reference proteome</keyword>
<dbReference type="EMBL" id="KY914485">
    <property type="protein sequence ID" value="ARK07911.1"/>
    <property type="molecule type" value="Genomic_DNA"/>
</dbReference>
<organism evidence="1 2">
    <name type="scientific">Aeromonas phage phiA8-29</name>
    <dbReference type="NCBI Taxonomy" id="1978922"/>
    <lineage>
        <taxon>Viruses</taxon>
        <taxon>Duplodnaviria</taxon>
        <taxon>Heunggongvirae</taxon>
        <taxon>Uroviricota</taxon>
        <taxon>Caudoviricetes</taxon>
        <taxon>Pantevenvirales</taxon>
        <taxon>Ackermannviridae</taxon>
        <taxon>Tedavirus</taxon>
        <taxon>Tedavirus A829</taxon>
    </lineage>
</organism>
<evidence type="ECO:0000313" key="1">
    <source>
        <dbReference type="EMBL" id="ARK07911.1"/>
    </source>
</evidence>
<accession>A0A1W6DYD1</accession>